<dbReference type="Gene3D" id="1.10.357.10">
    <property type="entry name" value="Tetracycline Repressor, domain 2"/>
    <property type="match status" value="1"/>
</dbReference>
<evidence type="ECO:0000313" key="7">
    <source>
        <dbReference type="Proteomes" id="UP001500928"/>
    </source>
</evidence>
<evidence type="ECO:0000256" key="1">
    <source>
        <dbReference type="ARBA" id="ARBA00023015"/>
    </source>
</evidence>
<dbReference type="Pfam" id="PF00440">
    <property type="entry name" value="TetR_N"/>
    <property type="match status" value="1"/>
</dbReference>
<dbReference type="InterPro" id="IPR036271">
    <property type="entry name" value="Tet_transcr_reg_TetR-rel_C_sf"/>
</dbReference>
<evidence type="ECO:0000256" key="3">
    <source>
        <dbReference type="ARBA" id="ARBA00023163"/>
    </source>
</evidence>
<keyword evidence="1" id="KW-0805">Transcription regulation</keyword>
<dbReference type="RefSeq" id="WP_345421109.1">
    <property type="nucleotide sequence ID" value="NZ_BAABHO010000046.1"/>
</dbReference>
<name>A0ABP9C216_9PSEU</name>
<dbReference type="PROSITE" id="PS50977">
    <property type="entry name" value="HTH_TETR_2"/>
    <property type="match status" value="1"/>
</dbReference>
<dbReference type="PANTHER" id="PTHR30055">
    <property type="entry name" value="HTH-TYPE TRANSCRIPTIONAL REGULATOR RUTR"/>
    <property type="match status" value="1"/>
</dbReference>
<evidence type="ECO:0000259" key="5">
    <source>
        <dbReference type="PROSITE" id="PS50977"/>
    </source>
</evidence>
<dbReference type="EMBL" id="BAABHO010000046">
    <property type="protein sequence ID" value="GAA4803870.1"/>
    <property type="molecule type" value="Genomic_DNA"/>
</dbReference>
<keyword evidence="3" id="KW-0804">Transcription</keyword>
<keyword evidence="2 4" id="KW-0238">DNA-binding</keyword>
<protein>
    <recommendedName>
        <fullName evidence="5">HTH tetR-type domain-containing protein</fullName>
    </recommendedName>
</protein>
<dbReference type="SUPFAM" id="SSF48498">
    <property type="entry name" value="Tetracyclin repressor-like, C-terminal domain"/>
    <property type="match status" value="1"/>
</dbReference>
<gene>
    <name evidence="6" type="ORF">GCM10023200_46480</name>
</gene>
<dbReference type="PANTHER" id="PTHR30055:SF234">
    <property type="entry name" value="HTH-TYPE TRANSCRIPTIONAL REGULATOR BETI"/>
    <property type="match status" value="1"/>
</dbReference>
<dbReference type="PRINTS" id="PR00455">
    <property type="entry name" value="HTHTETR"/>
</dbReference>
<accession>A0ABP9C216</accession>
<evidence type="ECO:0000256" key="2">
    <source>
        <dbReference type="ARBA" id="ARBA00023125"/>
    </source>
</evidence>
<dbReference type="InterPro" id="IPR050109">
    <property type="entry name" value="HTH-type_TetR-like_transc_reg"/>
</dbReference>
<dbReference type="InterPro" id="IPR009057">
    <property type="entry name" value="Homeodomain-like_sf"/>
</dbReference>
<proteinExistence type="predicted"/>
<dbReference type="InterPro" id="IPR001647">
    <property type="entry name" value="HTH_TetR"/>
</dbReference>
<reference evidence="7" key="1">
    <citation type="journal article" date="2019" name="Int. J. Syst. Evol. Microbiol.">
        <title>The Global Catalogue of Microorganisms (GCM) 10K type strain sequencing project: providing services to taxonomists for standard genome sequencing and annotation.</title>
        <authorList>
            <consortium name="The Broad Institute Genomics Platform"/>
            <consortium name="The Broad Institute Genome Sequencing Center for Infectious Disease"/>
            <person name="Wu L."/>
            <person name="Ma J."/>
        </authorList>
    </citation>
    <scope>NUCLEOTIDE SEQUENCE [LARGE SCALE GENOMIC DNA]</scope>
    <source>
        <strain evidence="7">JCM 17979</strain>
    </source>
</reference>
<comment type="caution">
    <text evidence="6">The sequence shown here is derived from an EMBL/GenBank/DDBJ whole genome shotgun (WGS) entry which is preliminary data.</text>
</comment>
<evidence type="ECO:0000313" key="6">
    <source>
        <dbReference type="EMBL" id="GAA4803870.1"/>
    </source>
</evidence>
<keyword evidence="7" id="KW-1185">Reference proteome</keyword>
<dbReference type="SUPFAM" id="SSF46689">
    <property type="entry name" value="Homeodomain-like"/>
    <property type="match status" value="1"/>
</dbReference>
<feature type="DNA-binding region" description="H-T-H motif" evidence="4">
    <location>
        <begin position="38"/>
        <end position="57"/>
    </location>
</feature>
<feature type="domain" description="HTH tetR-type" evidence="5">
    <location>
        <begin position="15"/>
        <end position="75"/>
    </location>
</feature>
<sequence>MVGQPTRDRRAERREATRLEIVEAAWEVARERGLAAMTLKEVAERIGMRAPSLYGHFASKLAIIDAMFGQAWEQYLAVGRGAYADLPEAPREVLLAVARTYFDFAVADPVRHQLMDTAVVPGFRPSPEAYAPSLAVMAQLVGLLEGLGLGDPDDRDIFTALVGAMVSQQLANDPGGERWRRLLPRVVDMYADNTGLPGPPLTPLREGS</sequence>
<dbReference type="Proteomes" id="UP001500928">
    <property type="component" value="Unassembled WGS sequence"/>
</dbReference>
<organism evidence="6 7">
    <name type="scientific">Actinomycetospora chlora</name>
    <dbReference type="NCBI Taxonomy" id="663608"/>
    <lineage>
        <taxon>Bacteria</taxon>
        <taxon>Bacillati</taxon>
        <taxon>Actinomycetota</taxon>
        <taxon>Actinomycetes</taxon>
        <taxon>Pseudonocardiales</taxon>
        <taxon>Pseudonocardiaceae</taxon>
        <taxon>Actinomycetospora</taxon>
    </lineage>
</organism>
<evidence type="ECO:0000256" key="4">
    <source>
        <dbReference type="PROSITE-ProRule" id="PRU00335"/>
    </source>
</evidence>